<evidence type="ECO:0000313" key="3">
    <source>
        <dbReference type="Proteomes" id="UP000255000"/>
    </source>
</evidence>
<proteinExistence type="predicted"/>
<dbReference type="EMBL" id="UGSK01000001">
    <property type="protein sequence ID" value="SUB00847.1"/>
    <property type="molecule type" value="Genomic_DNA"/>
</dbReference>
<protein>
    <submittedName>
        <fullName evidence="2">Uncharacterized protein</fullName>
    </submittedName>
</protein>
<gene>
    <name evidence="2" type="ORF">NCTC13350_01772</name>
</gene>
<feature type="compositionally biased region" description="Polar residues" evidence="1">
    <location>
        <begin position="99"/>
        <end position="119"/>
    </location>
</feature>
<reference evidence="2 3" key="1">
    <citation type="submission" date="2018-06" db="EMBL/GenBank/DDBJ databases">
        <authorList>
            <consortium name="Pathogen Informatics"/>
            <person name="Doyle S."/>
        </authorList>
    </citation>
    <scope>NUCLEOTIDE SEQUENCE [LARGE SCALE GENOMIC DNA]</scope>
    <source>
        <strain evidence="2 3">NCTC13350</strain>
    </source>
</reference>
<evidence type="ECO:0000313" key="2">
    <source>
        <dbReference type="EMBL" id="SUB00847.1"/>
    </source>
</evidence>
<dbReference type="AlphaFoldDB" id="A0A378ZUH7"/>
<feature type="region of interest" description="Disordered" evidence="1">
    <location>
        <begin position="88"/>
        <end position="140"/>
    </location>
</feature>
<sequence>MRTMRYGSCRIRNFMTNEPIHDFKHLMEFMQQWLRSLQPLGRFGYPAASSSLSFCRCHWTASDRVSATSRGCRCRVGHSGLSFFVSHEKDARRRGSHRSGGNEQRGTRTPVTLVTNSRPLSLRRSGRTSHRTDSRSSISPRISVKSLSTPFCVFLLSFTMTESVRMMSSRSAVASVETFSRNCSRVPRMSSTRSENAIASA</sequence>
<evidence type="ECO:0000256" key="1">
    <source>
        <dbReference type="SAM" id="MobiDB-lite"/>
    </source>
</evidence>
<organism evidence="2 3">
    <name type="scientific">Pannonibacter phragmitetus</name>
    <dbReference type="NCBI Taxonomy" id="121719"/>
    <lineage>
        <taxon>Bacteria</taxon>
        <taxon>Pseudomonadati</taxon>
        <taxon>Pseudomonadota</taxon>
        <taxon>Alphaproteobacteria</taxon>
        <taxon>Hyphomicrobiales</taxon>
        <taxon>Stappiaceae</taxon>
        <taxon>Pannonibacter</taxon>
    </lineage>
</organism>
<name>A0A378ZUH7_9HYPH</name>
<dbReference type="Proteomes" id="UP000255000">
    <property type="component" value="Unassembled WGS sequence"/>
</dbReference>
<accession>A0A378ZUH7</accession>